<comment type="catalytic activity">
    <reaction evidence="4">
        <text>The enzyme specifically hydrolyzes (1-&gt;4)-beta-D-galactosidic linkages in type I arabinogalactans.</text>
        <dbReference type="EC" id="3.2.1.89"/>
    </reaction>
</comment>
<organism evidence="5 8">
    <name type="scientific">Bradyrhizobium guangdongense</name>
    <dbReference type="NCBI Taxonomy" id="1325090"/>
    <lineage>
        <taxon>Bacteria</taxon>
        <taxon>Pseudomonadati</taxon>
        <taxon>Pseudomonadota</taxon>
        <taxon>Alphaproteobacteria</taxon>
        <taxon>Hyphomicrobiales</taxon>
        <taxon>Nitrobacteraceae</taxon>
        <taxon>Bradyrhizobium</taxon>
    </lineage>
</organism>
<gene>
    <name evidence="5" type="ORF">GCM10010987_54700</name>
    <name evidence="6" type="ORF">XH86_29345</name>
</gene>
<proteinExistence type="inferred from homology"/>
<name>A0A410VCQ7_9BRAD</name>
<reference evidence="6 7" key="2">
    <citation type="submission" date="2018-06" db="EMBL/GenBank/DDBJ databases">
        <title>Comparative genomics of rhizobia nodulating Arachis hypogaea in China.</title>
        <authorList>
            <person name="Li Y."/>
        </authorList>
    </citation>
    <scope>NUCLEOTIDE SEQUENCE [LARGE SCALE GENOMIC DNA]</scope>
    <source>
        <strain evidence="6 7">CCBAU 51658</strain>
    </source>
</reference>
<evidence type="ECO:0000256" key="2">
    <source>
        <dbReference type="ARBA" id="ARBA00022801"/>
    </source>
</evidence>
<evidence type="ECO:0000313" key="7">
    <source>
        <dbReference type="Proteomes" id="UP000593880"/>
    </source>
</evidence>
<evidence type="ECO:0000256" key="4">
    <source>
        <dbReference type="RuleBase" id="RU361192"/>
    </source>
</evidence>
<sequence>MFLVVKRLFLVALLPVLGLVASVGIASAGPLTWGVDGPDGRRADLKAIFEVMRARGLTQYRVGANLARDTDPYEVQMYRDMLALAKTYGITLKPILATPFAWGDRTDGGKYPAGDWNALYQQAYSRTYTFVVNFKDQINDWEMGNEINLLALDPSGKKLYGRGWTAEEFDMPVMNDWVAVLKGMSDAIDKINHDYGLHLRRVLNTTSTMFGFLDFMASKGVGFDVISYHYYESLNQNPNRAWGGSRQPYNLFKKLASYGKPVVFNEVNCAEIYKPTYENEAGKPMTEACYKSLYATLSFITHQADANVESVLIYEMLDEPAKAPPENRFGLMYDIHTPKVPLYMVSRFAGKALAPHEAEELSKRGM</sequence>
<evidence type="ECO:0000256" key="1">
    <source>
        <dbReference type="ARBA" id="ARBA00010687"/>
    </source>
</evidence>
<dbReference type="EC" id="3.2.1.89" evidence="4"/>
<dbReference type="InterPro" id="IPR017853">
    <property type="entry name" value="GH"/>
</dbReference>
<accession>A0A410VCQ7</accession>
<evidence type="ECO:0000313" key="5">
    <source>
        <dbReference type="EMBL" id="GGI29495.1"/>
    </source>
</evidence>
<evidence type="ECO:0000313" key="6">
    <source>
        <dbReference type="EMBL" id="QOZ62389.1"/>
    </source>
</evidence>
<dbReference type="EMBL" id="BMHC01000015">
    <property type="protein sequence ID" value="GGI29495.1"/>
    <property type="molecule type" value="Genomic_DNA"/>
</dbReference>
<evidence type="ECO:0000256" key="3">
    <source>
        <dbReference type="ARBA" id="ARBA00023295"/>
    </source>
</evidence>
<reference evidence="5" key="3">
    <citation type="submission" date="2022-12" db="EMBL/GenBank/DDBJ databases">
        <authorList>
            <person name="Sun Q."/>
            <person name="Zhou Y."/>
        </authorList>
    </citation>
    <scope>NUCLEOTIDE SEQUENCE</scope>
    <source>
        <strain evidence="5">CGMCC 1.15034</strain>
    </source>
</reference>
<dbReference type="RefSeq" id="WP_128967969.1">
    <property type="nucleotide sequence ID" value="NZ_BMHC01000015.1"/>
</dbReference>
<reference evidence="5" key="1">
    <citation type="journal article" date="2014" name="Int. J. Syst. Evol. Microbiol.">
        <title>Complete genome sequence of Corynebacterium casei LMG S-19264T (=DSM 44701T), isolated from a smear-ripened cheese.</title>
        <authorList>
            <consortium name="US DOE Joint Genome Institute (JGI-PGF)"/>
            <person name="Walter F."/>
            <person name="Albersmeier A."/>
            <person name="Kalinowski J."/>
            <person name="Ruckert C."/>
        </authorList>
    </citation>
    <scope>NUCLEOTIDE SEQUENCE</scope>
    <source>
        <strain evidence="5">CGMCC 1.15034</strain>
    </source>
</reference>
<protein>
    <recommendedName>
        <fullName evidence="4">Arabinogalactan endo-beta-1,4-galactanase</fullName>
        <ecNumber evidence="4">3.2.1.89</ecNumber>
    </recommendedName>
</protein>
<dbReference type="GO" id="GO:0031218">
    <property type="term" value="F:arabinogalactan endo-1,4-beta-galactosidase activity"/>
    <property type="evidence" value="ECO:0007669"/>
    <property type="project" value="UniProtKB-EC"/>
</dbReference>
<dbReference type="Pfam" id="PF07745">
    <property type="entry name" value="Glyco_hydro_53"/>
    <property type="match status" value="1"/>
</dbReference>
<dbReference type="Proteomes" id="UP000593880">
    <property type="component" value="Chromosome"/>
</dbReference>
<dbReference type="GO" id="GO:0015926">
    <property type="term" value="F:glucosidase activity"/>
    <property type="evidence" value="ECO:0007669"/>
    <property type="project" value="InterPro"/>
</dbReference>
<dbReference type="InterPro" id="IPR011683">
    <property type="entry name" value="Glyco_hydro_53"/>
</dbReference>
<keyword evidence="3 4" id="KW-0326">Glycosidase</keyword>
<dbReference type="EMBL" id="CP030057">
    <property type="protein sequence ID" value="QOZ62389.1"/>
    <property type="molecule type" value="Genomic_DNA"/>
</dbReference>
<dbReference type="OrthoDB" id="8188372at2"/>
<dbReference type="SUPFAM" id="SSF51445">
    <property type="entry name" value="(Trans)glycosidases"/>
    <property type="match status" value="1"/>
</dbReference>
<keyword evidence="7" id="KW-1185">Reference proteome</keyword>
<evidence type="ECO:0000313" key="8">
    <source>
        <dbReference type="Proteomes" id="UP000625079"/>
    </source>
</evidence>
<dbReference type="Gene3D" id="3.20.20.80">
    <property type="entry name" value="Glycosidases"/>
    <property type="match status" value="1"/>
</dbReference>
<keyword evidence="2 4" id="KW-0378">Hydrolase</keyword>
<comment type="similarity">
    <text evidence="1 4">Belongs to the glycosyl hydrolase 53 family.</text>
</comment>
<dbReference type="AlphaFoldDB" id="A0A410VCQ7"/>
<dbReference type="Proteomes" id="UP000625079">
    <property type="component" value="Unassembled WGS sequence"/>
</dbReference>